<dbReference type="InterPro" id="IPR053150">
    <property type="entry name" value="Teicoplanin_resist-assoc"/>
</dbReference>
<reference evidence="5" key="1">
    <citation type="submission" date="2011-12" db="EMBL/GenBank/DDBJ databases">
        <title>Complete genome sequence of Streptomyces cattleya strain DSM 46488.</title>
        <authorList>
            <person name="Ou H.-Y."/>
            <person name="Li P."/>
            <person name="Zhao C."/>
            <person name="O'Hagan D."/>
            <person name="Deng Z."/>
        </authorList>
    </citation>
    <scope>NUCLEOTIDE SEQUENCE [LARGE SCALE GENOMIC DNA]</scope>
    <source>
        <strain evidence="5">ATCC 35852 / DSM 46488 / JCM 4925 / NBRC 14057 / NRRL 8057</strain>
    </source>
</reference>
<keyword evidence="2" id="KW-0812">Transmembrane</keyword>
<dbReference type="KEGG" id="scy:SCATT_37830"/>
<feature type="transmembrane region" description="Helical" evidence="2">
    <location>
        <begin position="47"/>
        <end position="68"/>
    </location>
</feature>
<feature type="region of interest" description="Disordered" evidence="1">
    <location>
        <begin position="136"/>
        <end position="171"/>
    </location>
</feature>
<feature type="transmembrane region" description="Helical" evidence="2">
    <location>
        <begin position="112"/>
        <end position="130"/>
    </location>
</feature>
<evidence type="ECO:0000259" key="3">
    <source>
        <dbReference type="Pfam" id="PF04892"/>
    </source>
</evidence>
<proteinExistence type="predicted"/>
<feature type="domain" description="VanZ-like" evidence="3">
    <location>
        <begin position="8"/>
        <end position="126"/>
    </location>
</feature>
<dbReference type="PANTHER" id="PTHR36834:SF1">
    <property type="entry name" value="INTEGRAL MEMBRANE PROTEIN"/>
    <property type="match status" value="1"/>
</dbReference>
<evidence type="ECO:0000256" key="1">
    <source>
        <dbReference type="SAM" id="MobiDB-lite"/>
    </source>
</evidence>
<keyword evidence="5" id="KW-1185">Reference proteome</keyword>
<dbReference type="STRING" id="1003195.SCATT_37830"/>
<accession>G8X323</accession>
<dbReference type="Pfam" id="PF04892">
    <property type="entry name" value="VanZ"/>
    <property type="match status" value="1"/>
</dbReference>
<keyword evidence="2" id="KW-0472">Membrane</keyword>
<feature type="transmembrane region" description="Helical" evidence="2">
    <location>
        <begin position="80"/>
        <end position="100"/>
    </location>
</feature>
<dbReference type="AlphaFoldDB" id="F8K183"/>
<dbReference type="eggNOG" id="COG4767">
    <property type="taxonomic scope" value="Bacteria"/>
</dbReference>
<evidence type="ECO:0000313" key="4">
    <source>
        <dbReference type="EMBL" id="AEW96154.1"/>
    </source>
</evidence>
<keyword evidence="2" id="KW-1133">Transmembrane helix</keyword>
<dbReference type="OrthoDB" id="4335551at2"/>
<accession>F8K183</accession>
<name>F8K183_STREN</name>
<dbReference type="InterPro" id="IPR006976">
    <property type="entry name" value="VanZ-like"/>
</dbReference>
<gene>
    <name evidence="4" type="ordered locus">SCATT_37830</name>
</gene>
<dbReference type="KEGG" id="sct:SCAT_3796"/>
<dbReference type="PANTHER" id="PTHR36834">
    <property type="entry name" value="MEMBRANE PROTEIN-RELATED"/>
    <property type="match status" value="1"/>
</dbReference>
<organism evidence="4 5">
    <name type="scientific">Streptantibioticus cattleyicolor (strain ATCC 35852 / DSM 46488 / JCM 4925 / NBRC 14057 / NRRL 8057)</name>
    <name type="common">Streptomyces cattleya</name>
    <dbReference type="NCBI Taxonomy" id="1003195"/>
    <lineage>
        <taxon>Bacteria</taxon>
        <taxon>Bacillati</taxon>
        <taxon>Actinomycetota</taxon>
        <taxon>Actinomycetes</taxon>
        <taxon>Kitasatosporales</taxon>
        <taxon>Streptomycetaceae</taxon>
        <taxon>Streptantibioticus</taxon>
    </lineage>
</organism>
<sequence>MGLALTALHLTVVCWLTTQPASAGWVAAGNFVPFQTIRADLALGGTSALFHLGGGLAMLAPLGVLLPLSGGRVDVPAAVSFARTVFAAMMLSLALAIVRTGPAGQVFDVDTVLLNTVGVAVAHLLVVPAVRARLRRRGRRRPDGGAERAPGAPGGVGQGATPTISRVGVAP</sequence>
<dbReference type="Proteomes" id="UP000007842">
    <property type="component" value="Chromosome"/>
</dbReference>
<dbReference type="RefSeq" id="WP_014144513.1">
    <property type="nucleotide sequence ID" value="NC_016111.1"/>
</dbReference>
<evidence type="ECO:0000256" key="2">
    <source>
        <dbReference type="SAM" id="Phobius"/>
    </source>
</evidence>
<dbReference type="PATRIC" id="fig|1003195.11.peg.5251"/>
<dbReference type="HOGENOM" id="CLU_100226_0_0_11"/>
<evidence type="ECO:0000313" key="5">
    <source>
        <dbReference type="Proteomes" id="UP000007842"/>
    </source>
</evidence>
<dbReference type="EMBL" id="CP003219">
    <property type="protein sequence ID" value="AEW96154.1"/>
    <property type="molecule type" value="Genomic_DNA"/>
</dbReference>
<protein>
    <submittedName>
        <fullName evidence="4">Putative integral membrane protein</fullName>
    </submittedName>
</protein>